<comment type="caution">
    <text evidence="1">The sequence shown here is derived from an EMBL/GenBank/DDBJ whole genome shotgun (WGS) entry which is preliminary data.</text>
</comment>
<dbReference type="InterPro" id="IPR036291">
    <property type="entry name" value="NAD(P)-bd_dom_sf"/>
</dbReference>
<proteinExistence type="predicted"/>
<gene>
    <name evidence="1" type="ORF">BFC18_00760</name>
</gene>
<dbReference type="GO" id="GO:0016491">
    <property type="term" value="F:oxidoreductase activity"/>
    <property type="evidence" value="ECO:0007669"/>
    <property type="project" value="TreeGrafter"/>
</dbReference>
<dbReference type="InterPro" id="IPR051468">
    <property type="entry name" value="Fungal_SecMetab_SDRs"/>
</dbReference>
<dbReference type="EMBL" id="MDHN01000043">
    <property type="protein sequence ID" value="OFC68798.1"/>
    <property type="molecule type" value="Genomic_DNA"/>
</dbReference>
<dbReference type="SUPFAM" id="SSF51735">
    <property type="entry name" value="NAD(P)-binding Rossmann-fold domains"/>
    <property type="match status" value="1"/>
</dbReference>
<dbReference type="PANTHER" id="PTHR43544:SF12">
    <property type="entry name" value="NAD(P)-BINDING ROSSMANN-FOLD SUPERFAMILY PROTEIN"/>
    <property type="match status" value="1"/>
</dbReference>
<evidence type="ECO:0000313" key="1">
    <source>
        <dbReference type="EMBL" id="OFC68798.1"/>
    </source>
</evidence>
<dbReference type="PANTHER" id="PTHR43544">
    <property type="entry name" value="SHORT-CHAIN DEHYDROGENASE/REDUCTASE"/>
    <property type="match status" value="1"/>
</dbReference>
<dbReference type="PRINTS" id="PR00081">
    <property type="entry name" value="GDHRDH"/>
</dbReference>
<organism evidence="1 2">
    <name type="scientific">Alteromonas confluentis</name>
    <dbReference type="NCBI Taxonomy" id="1656094"/>
    <lineage>
        <taxon>Bacteria</taxon>
        <taxon>Pseudomonadati</taxon>
        <taxon>Pseudomonadota</taxon>
        <taxon>Gammaproteobacteria</taxon>
        <taxon>Alteromonadales</taxon>
        <taxon>Alteromonadaceae</taxon>
        <taxon>Alteromonas/Salinimonas group</taxon>
        <taxon>Alteromonas</taxon>
    </lineage>
</organism>
<accession>A0A1E7Z5I7</accession>
<reference evidence="1 2" key="1">
    <citation type="submission" date="2016-08" db="EMBL/GenBank/DDBJ databases">
        <authorList>
            <person name="Seilhamer J.J."/>
        </authorList>
    </citation>
    <scope>NUCLEOTIDE SEQUENCE [LARGE SCALE GENOMIC DNA]</scope>
    <source>
        <strain evidence="1 2">KCTC 42603</strain>
    </source>
</reference>
<dbReference type="Pfam" id="PF00106">
    <property type="entry name" value="adh_short"/>
    <property type="match status" value="1"/>
</dbReference>
<dbReference type="RefSeq" id="WP_070127650.1">
    <property type="nucleotide sequence ID" value="NZ_MDHN01000043.1"/>
</dbReference>
<dbReference type="AlphaFoldDB" id="A0A1E7Z5I7"/>
<dbReference type="Gene3D" id="3.40.50.720">
    <property type="entry name" value="NAD(P)-binding Rossmann-like Domain"/>
    <property type="match status" value="1"/>
</dbReference>
<dbReference type="STRING" id="1656094.BFC18_00760"/>
<evidence type="ECO:0000313" key="2">
    <source>
        <dbReference type="Proteomes" id="UP000175691"/>
    </source>
</evidence>
<sequence length="245" mass="26508">MTIAHMVIGAGGAIGQALTAALASRFPEDTIYAVARYASVTPETAQNVRAIAMDTGDDKAVGAWLQELKSQGVQFQRVVCTVGVLHGDVDGVNLQPEKKLEDLSADKLMAYFAVNTIIPTLWVKNLVGCMADEHSSITCLSARVGSISDNQLGGWYGYRASKAALNMMLKTAAVEYARRNKGTALVSYHPGTVDSGLSQPFQANVPKGKLFTPQFTAEQLMAFLDNVTPAHSPYFTDWQHKPIDW</sequence>
<protein>
    <submittedName>
        <fullName evidence="1">Short-chain dehydrogenase</fullName>
    </submittedName>
</protein>
<keyword evidence="2" id="KW-1185">Reference proteome</keyword>
<name>A0A1E7Z5I7_9ALTE</name>
<dbReference type="GO" id="GO:0005737">
    <property type="term" value="C:cytoplasm"/>
    <property type="evidence" value="ECO:0007669"/>
    <property type="project" value="TreeGrafter"/>
</dbReference>
<dbReference type="Proteomes" id="UP000175691">
    <property type="component" value="Unassembled WGS sequence"/>
</dbReference>
<dbReference type="InterPro" id="IPR002347">
    <property type="entry name" value="SDR_fam"/>
</dbReference>